<dbReference type="PANTHER" id="PTHR23248:SF9">
    <property type="entry name" value="PHOSPHOLIPID SCRAMBLASE"/>
    <property type="match status" value="1"/>
</dbReference>
<evidence type="ECO:0000313" key="2">
    <source>
        <dbReference type="EMBL" id="KAG0474966.1"/>
    </source>
</evidence>
<dbReference type="Pfam" id="PF03803">
    <property type="entry name" value="Scramblase"/>
    <property type="match status" value="1"/>
</dbReference>
<comment type="similarity">
    <text evidence="1">Belongs to the phospholipid scramblase family.</text>
</comment>
<proteinExistence type="inferred from homology"/>
<protein>
    <recommendedName>
        <fullName evidence="4">Phospholipid scramblase</fullName>
    </recommendedName>
</protein>
<evidence type="ECO:0008006" key="4">
    <source>
        <dbReference type="Google" id="ProtNLM"/>
    </source>
</evidence>
<evidence type="ECO:0000256" key="1">
    <source>
        <dbReference type="ARBA" id="ARBA00005350"/>
    </source>
</evidence>
<reference evidence="2 3" key="1">
    <citation type="journal article" date="2020" name="Nat. Food">
        <title>A phased Vanilla planifolia genome enables genetic improvement of flavour and production.</title>
        <authorList>
            <person name="Hasing T."/>
            <person name="Tang H."/>
            <person name="Brym M."/>
            <person name="Khazi F."/>
            <person name="Huang T."/>
            <person name="Chambers A.H."/>
        </authorList>
    </citation>
    <scope>NUCLEOTIDE SEQUENCE [LARGE SCALE GENOMIC DNA]</scope>
    <source>
        <tissue evidence="2">Leaf</tissue>
    </source>
</reference>
<dbReference type="OrthoDB" id="191150at2759"/>
<dbReference type="InterPro" id="IPR025659">
    <property type="entry name" value="Tubby-like_C"/>
</dbReference>
<dbReference type="Proteomes" id="UP000639772">
    <property type="component" value="Chromosome 7"/>
</dbReference>
<dbReference type="GO" id="GO:0005886">
    <property type="term" value="C:plasma membrane"/>
    <property type="evidence" value="ECO:0007669"/>
    <property type="project" value="TreeGrafter"/>
</dbReference>
<gene>
    <name evidence="2" type="ORF">HPP92_014652</name>
</gene>
<dbReference type="GO" id="GO:0017128">
    <property type="term" value="F:phospholipid scramblase activity"/>
    <property type="evidence" value="ECO:0007669"/>
    <property type="project" value="InterPro"/>
</dbReference>
<dbReference type="SUPFAM" id="SSF54518">
    <property type="entry name" value="Tubby C-terminal domain-like"/>
    <property type="match status" value="1"/>
</dbReference>
<organism evidence="2 3">
    <name type="scientific">Vanilla planifolia</name>
    <name type="common">Vanilla</name>
    <dbReference type="NCBI Taxonomy" id="51239"/>
    <lineage>
        <taxon>Eukaryota</taxon>
        <taxon>Viridiplantae</taxon>
        <taxon>Streptophyta</taxon>
        <taxon>Embryophyta</taxon>
        <taxon>Tracheophyta</taxon>
        <taxon>Spermatophyta</taxon>
        <taxon>Magnoliopsida</taxon>
        <taxon>Liliopsida</taxon>
        <taxon>Asparagales</taxon>
        <taxon>Orchidaceae</taxon>
        <taxon>Vanilloideae</taxon>
        <taxon>Vanilleae</taxon>
        <taxon>Vanilla</taxon>
    </lineage>
</organism>
<evidence type="ECO:0000313" key="3">
    <source>
        <dbReference type="Proteomes" id="UP000639772"/>
    </source>
</evidence>
<comment type="caution">
    <text evidence="2">The sequence shown here is derived from an EMBL/GenBank/DDBJ whole genome shotgun (WGS) entry which is preliminary data.</text>
</comment>
<dbReference type="AlphaFoldDB" id="A0A835QKE6"/>
<name>A0A835QKE6_VANPL</name>
<dbReference type="EMBL" id="JADCNM010000007">
    <property type="protein sequence ID" value="KAG0474966.1"/>
    <property type="molecule type" value="Genomic_DNA"/>
</dbReference>
<sequence>MIFLKFKTVAHVRFAVTLPMGPRSAGSFDMMNYFKNLNLLPMYARFVYGFSGVSLLRDQGIHGCLKGANIIENIVNKGCYDEMCQCIGWFPAFSRSLGSGNLSLGFSSRAISGNTIMKNSVSHSNMLNKYSIKCYTSVYSAQQVHVVSRGWLAKRWAAEKRKKDAIRKRKRRYTQHAETKEPASDTLFQNPFSKPFFVRSIPVKHEWKANEASLQPLISQFEEGLLYPQTNEGIKLAPLLARANLLITRDIEWANIVFAFEQENRYAVMDPCYPQSPVGFIREKSNVLTRQLLRTRRPFIAYITDAMGNEIFRVRRPFWWITSTIYAEVDGKEVGVVHRRWHLWRRIYDLYLGNKQFAVVENPGLWNWTFTLKDEDDNVLAQIDRDWRGLGLELFTDAGQYVIRFGNVYSSPKLGLASAVQELDVARPLTLSERAVAVALAISLDNDFFSRTVGGWGLPIIVAGE</sequence>
<dbReference type="PANTHER" id="PTHR23248">
    <property type="entry name" value="PHOSPHOLIPID SCRAMBLASE-RELATED"/>
    <property type="match status" value="1"/>
</dbReference>
<accession>A0A835QKE6</accession>
<dbReference type="InterPro" id="IPR005552">
    <property type="entry name" value="Scramblase"/>
</dbReference>